<dbReference type="Gene3D" id="3.40.50.720">
    <property type="entry name" value="NAD(P)-binding Rossmann-like Domain"/>
    <property type="match status" value="1"/>
</dbReference>
<dbReference type="InterPro" id="IPR002347">
    <property type="entry name" value="SDR_fam"/>
</dbReference>
<evidence type="ECO:0000313" key="3">
    <source>
        <dbReference type="EMBL" id="QTH72215.1"/>
    </source>
</evidence>
<dbReference type="InterPro" id="IPR036291">
    <property type="entry name" value="NAD(P)-bd_dom_sf"/>
</dbReference>
<dbReference type="Pfam" id="PF13561">
    <property type="entry name" value="adh_short_C2"/>
    <property type="match status" value="1"/>
</dbReference>
<dbReference type="Proteomes" id="UP000664904">
    <property type="component" value="Chromosome"/>
</dbReference>
<evidence type="ECO:0000313" key="4">
    <source>
        <dbReference type="Proteomes" id="UP000664904"/>
    </source>
</evidence>
<keyword evidence="4" id="KW-1185">Reference proteome</keyword>
<dbReference type="PRINTS" id="PR00081">
    <property type="entry name" value="GDHRDH"/>
</dbReference>
<sequence length="249" mass="26444">MNTVNSIALVTGSARNMGRAFALALAEKGSDIVVHFNSESSRADAIETVSMIESLGRKALLVQADLTQPTQVEGMFTQIQNAFGRLDIVVNNAGKIVKKAFVEYSLDDFDSLFNINARASFMLLQGAAKMLSDNGRIINIGTSLLAAFTGHYGLYAGSKAPLEHFTRALAKELGGRGITVNMVAPGPINTAFFHGQEDAGTVAYLSSASVLGRLGEIDDIVPVVAFLASPEAKWMTGQTLLVNGGFVTR</sequence>
<evidence type="ECO:0000256" key="1">
    <source>
        <dbReference type="ARBA" id="ARBA00006484"/>
    </source>
</evidence>
<dbReference type="SUPFAM" id="SSF51735">
    <property type="entry name" value="NAD(P)-binding Rossmann-fold domains"/>
    <property type="match status" value="1"/>
</dbReference>
<dbReference type="PRINTS" id="PR00080">
    <property type="entry name" value="SDRFAMILY"/>
</dbReference>
<dbReference type="RefSeq" id="WP_208843837.1">
    <property type="nucleotide sequence ID" value="NZ_CP072133.1"/>
</dbReference>
<gene>
    <name evidence="3" type="ORF">J5O05_04865</name>
</gene>
<dbReference type="PANTHER" id="PTHR48107:SF7">
    <property type="entry name" value="RE15974P"/>
    <property type="match status" value="1"/>
</dbReference>
<organism evidence="3 4">
    <name type="scientific">Pseudoalteromonas xiamenensis</name>
    <dbReference type="NCBI Taxonomy" id="882626"/>
    <lineage>
        <taxon>Bacteria</taxon>
        <taxon>Pseudomonadati</taxon>
        <taxon>Pseudomonadota</taxon>
        <taxon>Gammaproteobacteria</taxon>
        <taxon>Alteromonadales</taxon>
        <taxon>Pseudoalteromonadaceae</taxon>
        <taxon>Pseudoalteromonas</taxon>
    </lineage>
</organism>
<accession>A0A975DJF2</accession>
<name>A0A975DJF2_9GAMM</name>
<comment type="similarity">
    <text evidence="1">Belongs to the short-chain dehydrogenases/reductases (SDR) family.</text>
</comment>
<reference evidence="3" key="1">
    <citation type="submission" date="2021-03" db="EMBL/GenBank/DDBJ databases">
        <title>Complete Genome of Pseudoalteromonas xiamenensis STKMTI.2, a new potential marine bacterium producing anti-Vibrio compounds.</title>
        <authorList>
            <person name="Handayani D.P."/>
            <person name="Isnansetyo A."/>
            <person name="Istiqomah I."/>
            <person name="Jumina J."/>
        </authorList>
    </citation>
    <scope>NUCLEOTIDE SEQUENCE</scope>
    <source>
        <strain evidence="3">STKMTI.2</strain>
    </source>
</reference>
<protein>
    <submittedName>
        <fullName evidence="3">SDR family oxidoreductase</fullName>
    </submittedName>
</protein>
<dbReference type="PANTHER" id="PTHR48107">
    <property type="entry name" value="NADPH-DEPENDENT ALDEHYDE REDUCTASE-LIKE PROTEIN, CHLOROPLASTIC-RELATED"/>
    <property type="match status" value="1"/>
</dbReference>
<proteinExistence type="inferred from homology"/>
<dbReference type="KEGG" id="pxi:J5O05_04865"/>
<evidence type="ECO:0000256" key="2">
    <source>
        <dbReference type="ARBA" id="ARBA00023002"/>
    </source>
</evidence>
<dbReference type="EMBL" id="CP072133">
    <property type="protein sequence ID" value="QTH72215.1"/>
    <property type="molecule type" value="Genomic_DNA"/>
</dbReference>
<dbReference type="AlphaFoldDB" id="A0A975DJF2"/>
<keyword evidence="2" id="KW-0560">Oxidoreductase</keyword>
<dbReference type="GO" id="GO:0016614">
    <property type="term" value="F:oxidoreductase activity, acting on CH-OH group of donors"/>
    <property type="evidence" value="ECO:0007669"/>
    <property type="project" value="UniProtKB-ARBA"/>
</dbReference>
<dbReference type="FunFam" id="3.40.50.720:FF:000084">
    <property type="entry name" value="Short-chain dehydrogenase reductase"/>
    <property type="match status" value="1"/>
</dbReference>